<dbReference type="Pfam" id="PF13896">
    <property type="entry name" value="Glyco_transf_49"/>
    <property type="match status" value="1"/>
</dbReference>
<evidence type="ECO:0000313" key="1">
    <source>
        <dbReference type="Proteomes" id="UP000492821"/>
    </source>
</evidence>
<dbReference type="Proteomes" id="UP000492821">
    <property type="component" value="Unassembled WGS sequence"/>
</dbReference>
<proteinExistence type="predicted"/>
<dbReference type="AlphaFoldDB" id="A0A7E4VAY7"/>
<protein>
    <submittedName>
        <fullName evidence="2">Glycosyltransferase family 92 protein</fullName>
    </submittedName>
</protein>
<dbReference type="PANTHER" id="PTHR47411">
    <property type="entry name" value="B3GNT1, BETA-1,3-N-ACETYLGUCOSAMINYLTRANSFERASE 1, HOMOLOG"/>
    <property type="match status" value="1"/>
</dbReference>
<reference evidence="2" key="2">
    <citation type="submission" date="2020-10" db="UniProtKB">
        <authorList>
            <consortium name="WormBaseParasite"/>
        </authorList>
    </citation>
    <scope>IDENTIFICATION</scope>
</reference>
<dbReference type="PANTHER" id="PTHR47411:SF3">
    <property type="entry name" value="I-BETA-1,3-N-ACETYLGLUCOSAMINYLTRANSFERASE"/>
    <property type="match status" value="1"/>
</dbReference>
<dbReference type="WBParaSite" id="Pan_g18110.t1">
    <property type="protein sequence ID" value="Pan_g18110.t1"/>
    <property type="gene ID" value="Pan_g18110"/>
</dbReference>
<sequence>MYGIVEVVTNLQGFKHYENDHNIPGIKFDTDQRVAHIFDDDHNVDHCVFYNFYKRSEEHSAVDYEPISLALHSTVKYSHFIVKQAKTWDDLISYAIFFYPFDYGALIPLGKLHKCHDTVNRKVSIHLVWHRSFLQNNCVTDGIVNSVYSAMNDDISCENFDLETVLSELKNIQQPLSVYPINIVRNEARRGASTKLHLVGDIETQWSYDFANNVRPLTQKLLTGDYENTVLVYRRFEQDIKSKFPKDFEAFAKLLSTKKIVEFHSAFFKKGHVMPGLSEWINASLNFDTVMLSRLSYQTHKWEPQFIMRSDAPYHYEHAPTRYLDHQFLVYELCRAGYSFQLMTHVFNIHPGIKTKQSSLEKMFGRYAIDQSRIPLKKFLAYLNLHYQINRENWKKCPKWG</sequence>
<name>A0A7E4VAY7_PANRE</name>
<accession>A0A7E4VAY7</accession>
<keyword evidence="1" id="KW-1185">Reference proteome</keyword>
<reference evidence="1" key="1">
    <citation type="journal article" date="2013" name="Genetics">
        <title>The draft genome and transcriptome of Panagrellus redivivus are shaped by the harsh demands of a free-living lifestyle.</title>
        <authorList>
            <person name="Srinivasan J."/>
            <person name="Dillman A.R."/>
            <person name="Macchietto M.G."/>
            <person name="Heikkinen L."/>
            <person name="Lakso M."/>
            <person name="Fracchia K.M."/>
            <person name="Antoshechkin I."/>
            <person name="Mortazavi A."/>
            <person name="Wong G."/>
            <person name="Sternberg P.W."/>
        </authorList>
    </citation>
    <scope>NUCLEOTIDE SEQUENCE [LARGE SCALE GENOMIC DNA]</scope>
    <source>
        <strain evidence="1">MT8872</strain>
    </source>
</reference>
<evidence type="ECO:0000313" key="2">
    <source>
        <dbReference type="WBParaSite" id="Pan_g18110.t1"/>
    </source>
</evidence>
<organism evidence="1 2">
    <name type="scientific">Panagrellus redivivus</name>
    <name type="common">Microworm</name>
    <dbReference type="NCBI Taxonomy" id="6233"/>
    <lineage>
        <taxon>Eukaryota</taxon>
        <taxon>Metazoa</taxon>
        <taxon>Ecdysozoa</taxon>
        <taxon>Nematoda</taxon>
        <taxon>Chromadorea</taxon>
        <taxon>Rhabditida</taxon>
        <taxon>Tylenchina</taxon>
        <taxon>Panagrolaimomorpha</taxon>
        <taxon>Panagrolaimoidea</taxon>
        <taxon>Panagrolaimidae</taxon>
        <taxon>Panagrellus</taxon>
    </lineage>
</organism>